<reference evidence="6 7" key="1">
    <citation type="journal article" date="2021" name="ISME Commun">
        <title>Automated analysis of genomic sequences facilitates high-throughput and comprehensive description of bacteria.</title>
        <authorList>
            <person name="Hitch T.C.A."/>
        </authorList>
    </citation>
    <scope>NUCLEOTIDE SEQUENCE [LARGE SCALE GENOMIC DNA]</scope>
    <source>
        <strain evidence="6 7">Sanger_109</strain>
    </source>
</reference>
<keyword evidence="7" id="KW-1185">Reference proteome</keyword>
<keyword evidence="3" id="KW-0238">DNA-binding</keyword>
<dbReference type="RefSeq" id="WP_158425714.1">
    <property type="nucleotide sequence ID" value="NZ_JAOQJQ010000005.1"/>
</dbReference>
<gene>
    <name evidence="6" type="ORF">OCV88_12100</name>
</gene>
<evidence type="ECO:0000256" key="3">
    <source>
        <dbReference type="ARBA" id="ARBA00023125"/>
    </source>
</evidence>
<keyword evidence="4" id="KW-0804">Transcription</keyword>
<name>A0ABT2TLH4_9FIRM</name>
<sequence length="294" mass="32786">MNTRQVEYFLAVAEELNFTRAAERLFVSQTAVTQQIKALEEQLGVKLFERTKKKVVLTPAGMIFQGESRELLHHIDAIMDKVRLASSGITGAVNIGFAVGMGNTGIVDQIRHFNVNYPNIQMNFKSFSPSALLKSLKNGESDLILAPVFDEKFLEGLCYKTLDHFSLIVVLPSRHVLAGRETLTRYDLRNEKLILACTEKGELGEDRAIMRGFTAEGINPQILSKTEDIETIFFMLSANMGVTILPSYLSTPLVTRGKLNAVPLLPLGDQVRVAAVWSQENQNPSLYKILPFLQ</sequence>
<dbReference type="Pfam" id="PF00126">
    <property type="entry name" value="HTH_1"/>
    <property type="match status" value="1"/>
</dbReference>
<evidence type="ECO:0000256" key="4">
    <source>
        <dbReference type="ARBA" id="ARBA00023163"/>
    </source>
</evidence>
<keyword evidence="2" id="KW-0805">Transcription regulation</keyword>
<dbReference type="PRINTS" id="PR00039">
    <property type="entry name" value="HTHLYSR"/>
</dbReference>
<dbReference type="Gene3D" id="3.40.190.10">
    <property type="entry name" value="Periplasmic binding protein-like II"/>
    <property type="match status" value="2"/>
</dbReference>
<dbReference type="EMBL" id="JAOQJQ010000005">
    <property type="protein sequence ID" value="MCU6763059.1"/>
    <property type="molecule type" value="Genomic_DNA"/>
</dbReference>
<feature type="domain" description="HTH lysR-type" evidence="5">
    <location>
        <begin position="1"/>
        <end position="58"/>
    </location>
</feature>
<dbReference type="PANTHER" id="PTHR30346:SF0">
    <property type="entry name" value="HCA OPERON TRANSCRIPTIONAL ACTIVATOR HCAR"/>
    <property type="match status" value="1"/>
</dbReference>
<proteinExistence type="inferred from homology"/>
<dbReference type="Gene3D" id="1.10.10.10">
    <property type="entry name" value="Winged helix-like DNA-binding domain superfamily/Winged helix DNA-binding domain"/>
    <property type="match status" value="1"/>
</dbReference>
<evidence type="ECO:0000256" key="1">
    <source>
        <dbReference type="ARBA" id="ARBA00009437"/>
    </source>
</evidence>
<dbReference type="SUPFAM" id="SSF46785">
    <property type="entry name" value="Winged helix' DNA-binding domain"/>
    <property type="match status" value="1"/>
</dbReference>
<accession>A0ABT2TLH4</accession>
<dbReference type="InterPro" id="IPR036388">
    <property type="entry name" value="WH-like_DNA-bd_sf"/>
</dbReference>
<dbReference type="SUPFAM" id="SSF53850">
    <property type="entry name" value="Periplasmic binding protein-like II"/>
    <property type="match status" value="1"/>
</dbReference>
<dbReference type="InterPro" id="IPR000847">
    <property type="entry name" value="LysR_HTH_N"/>
</dbReference>
<comment type="caution">
    <text evidence="6">The sequence shown here is derived from an EMBL/GenBank/DDBJ whole genome shotgun (WGS) entry which is preliminary data.</text>
</comment>
<dbReference type="InterPro" id="IPR005119">
    <property type="entry name" value="LysR_subst-bd"/>
</dbReference>
<dbReference type="PANTHER" id="PTHR30346">
    <property type="entry name" value="TRANSCRIPTIONAL DUAL REGULATOR HCAR-RELATED"/>
    <property type="match status" value="1"/>
</dbReference>
<organism evidence="6 7">
    <name type="scientific">Brotonthovivens ammoniilytica</name>
    <dbReference type="NCBI Taxonomy" id="2981725"/>
    <lineage>
        <taxon>Bacteria</taxon>
        <taxon>Bacillati</taxon>
        <taxon>Bacillota</taxon>
        <taxon>Clostridia</taxon>
        <taxon>Lachnospirales</taxon>
        <taxon>Lachnospiraceae</taxon>
        <taxon>Brotonthovivens</taxon>
    </lineage>
</organism>
<comment type="similarity">
    <text evidence="1">Belongs to the LysR transcriptional regulatory family.</text>
</comment>
<dbReference type="InterPro" id="IPR036390">
    <property type="entry name" value="WH_DNA-bd_sf"/>
</dbReference>
<protein>
    <submittedName>
        <fullName evidence="6">LysR family transcriptional regulator</fullName>
    </submittedName>
</protein>
<evidence type="ECO:0000256" key="2">
    <source>
        <dbReference type="ARBA" id="ARBA00023015"/>
    </source>
</evidence>
<evidence type="ECO:0000259" key="5">
    <source>
        <dbReference type="PROSITE" id="PS50931"/>
    </source>
</evidence>
<evidence type="ECO:0000313" key="7">
    <source>
        <dbReference type="Proteomes" id="UP001652442"/>
    </source>
</evidence>
<dbReference type="PROSITE" id="PS50931">
    <property type="entry name" value="HTH_LYSR"/>
    <property type="match status" value="1"/>
</dbReference>
<dbReference type="Pfam" id="PF03466">
    <property type="entry name" value="LysR_substrate"/>
    <property type="match status" value="1"/>
</dbReference>
<dbReference type="CDD" id="cd05466">
    <property type="entry name" value="PBP2_LTTR_substrate"/>
    <property type="match status" value="1"/>
</dbReference>
<evidence type="ECO:0000313" key="6">
    <source>
        <dbReference type="EMBL" id="MCU6763059.1"/>
    </source>
</evidence>
<dbReference type="Proteomes" id="UP001652442">
    <property type="component" value="Unassembled WGS sequence"/>
</dbReference>